<proteinExistence type="predicted"/>
<dbReference type="PANTHER" id="PTHR34512">
    <property type="entry name" value="CELL SURFACE PROTEIN"/>
    <property type="match status" value="1"/>
</dbReference>
<protein>
    <submittedName>
        <fullName evidence="1">Uncharacterized protein</fullName>
    </submittedName>
</protein>
<dbReference type="AlphaFoldDB" id="A0A382S497"/>
<dbReference type="PANTHER" id="PTHR34512:SF30">
    <property type="entry name" value="OUTER MEMBRANE PROTEIN ASSEMBLY FACTOR BAMB"/>
    <property type="match status" value="1"/>
</dbReference>
<name>A0A382S497_9ZZZZ</name>
<feature type="non-terminal residue" evidence="1">
    <location>
        <position position="93"/>
    </location>
</feature>
<reference evidence="1" key="1">
    <citation type="submission" date="2018-05" db="EMBL/GenBank/DDBJ databases">
        <authorList>
            <person name="Lanie J.A."/>
            <person name="Ng W.-L."/>
            <person name="Kazmierczak K.M."/>
            <person name="Andrzejewski T.M."/>
            <person name="Davidsen T.M."/>
            <person name="Wayne K.J."/>
            <person name="Tettelin H."/>
            <person name="Glass J.I."/>
            <person name="Rusch D."/>
            <person name="Podicherti R."/>
            <person name="Tsui H.-C.T."/>
            <person name="Winkler M.E."/>
        </authorList>
    </citation>
    <scope>NUCLEOTIDE SEQUENCE</scope>
</reference>
<gene>
    <name evidence="1" type="ORF">METZ01_LOCUS357590</name>
</gene>
<dbReference type="EMBL" id="UINC01126328">
    <property type="protein sequence ID" value="SVD04736.1"/>
    <property type="molecule type" value="Genomic_DNA"/>
</dbReference>
<organism evidence="1">
    <name type="scientific">marine metagenome</name>
    <dbReference type="NCBI Taxonomy" id="408172"/>
    <lineage>
        <taxon>unclassified sequences</taxon>
        <taxon>metagenomes</taxon>
        <taxon>ecological metagenomes</taxon>
    </lineage>
</organism>
<dbReference type="SUPFAM" id="SSF50998">
    <property type="entry name" value="Quinoprotein alcohol dehydrogenase-like"/>
    <property type="match status" value="1"/>
</dbReference>
<evidence type="ECO:0000313" key="1">
    <source>
        <dbReference type="EMBL" id="SVD04736.1"/>
    </source>
</evidence>
<accession>A0A382S497</accession>
<dbReference type="InterPro" id="IPR011047">
    <property type="entry name" value="Quinoprotein_ADH-like_sf"/>
</dbReference>
<sequence>MHFVTAVAVVMLTGGAGIAQTTSTVDNWPKFRGSNGGVIADNPGLPETWSRTENVIWNIEVPGQGWSSPIVWDDLIFVTSVLSDEDRQDPGQD</sequence>